<gene>
    <name evidence="1" type="ORF">FRT60_04835</name>
</gene>
<protein>
    <submittedName>
        <fullName evidence="1">Uncharacterized protein</fullName>
    </submittedName>
</protein>
<organism evidence="1 2">
    <name type="scientific">Pseudomonas haemolytica</name>
    <dbReference type="NCBI Taxonomy" id="2600065"/>
    <lineage>
        <taxon>Bacteria</taxon>
        <taxon>Pseudomonadati</taxon>
        <taxon>Pseudomonadota</taxon>
        <taxon>Gammaproteobacteria</taxon>
        <taxon>Pseudomonadales</taxon>
        <taxon>Pseudomonadaceae</taxon>
        <taxon>Pseudomonas</taxon>
    </lineage>
</organism>
<comment type="caution">
    <text evidence="1">The sequence shown here is derived from an EMBL/GenBank/DDBJ whole genome shotgun (WGS) entry which is preliminary data.</text>
</comment>
<accession>A0A646NW95</accession>
<dbReference type="RefSeq" id="WP_034118625.1">
    <property type="nucleotide sequence ID" value="NZ_VOIX01000002.1"/>
</dbReference>
<proteinExistence type="predicted"/>
<sequence length="107" mass="11840">MSVKRSFLMTYSVTANSESDRSLADRGRRKIADMQTTGWGKIDDLETAFSGTLTLTEIFIEGQRNQAESQVREVIRDLMTQAEAYAECQVTVAVLVDGLGPHISLVI</sequence>
<reference evidence="1 2" key="1">
    <citation type="submission" date="2019-08" db="EMBL/GenBank/DDBJ databases">
        <title>Pseudomonas haemolytica sp. nov. isolated from raw milk and skim milk concentrate.</title>
        <authorList>
            <person name="Hofmann K."/>
            <person name="Huptas C."/>
            <person name="Doll E."/>
            <person name="Scherer S."/>
            <person name="Wenning M."/>
        </authorList>
    </citation>
    <scope>NUCLEOTIDE SEQUENCE [LARGE SCALE GENOMIC DNA]</scope>
    <source>
        <strain evidence="1 2">DSM 108988</strain>
    </source>
</reference>
<dbReference type="Proteomes" id="UP000432048">
    <property type="component" value="Unassembled WGS sequence"/>
</dbReference>
<evidence type="ECO:0000313" key="2">
    <source>
        <dbReference type="Proteomes" id="UP000432048"/>
    </source>
</evidence>
<dbReference type="EMBL" id="VOIX01000002">
    <property type="protein sequence ID" value="MRJ19675.1"/>
    <property type="molecule type" value="Genomic_DNA"/>
</dbReference>
<name>A0A646NW95_9PSED</name>
<evidence type="ECO:0000313" key="1">
    <source>
        <dbReference type="EMBL" id="MRJ19675.1"/>
    </source>
</evidence>
<dbReference type="AlphaFoldDB" id="A0A646NW95"/>